<dbReference type="GO" id="GO:0020037">
    <property type="term" value="F:heme binding"/>
    <property type="evidence" value="ECO:0007669"/>
    <property type="project" value="InterPro"/>
</dbReference>
<reference evidence="8 9" key="1">
    <citation type="submission" date="2016-11" db="EMBL/GenBank/DDBJ databases">
        <authorList>
            <person name="Jaros S."/>
            <person name="Januszkiewicz K."/>
            <person name="Wedrychowicz H."/>
        </authorList>
    </citation>
    <scope>NUCLEOTIDE SEQUENCE [LARGE SCALE GENOMIC DNA]</scope>
    <source>
        <strain evidence="8 9">DSM 44523</strain>
    </source>
</reference>
<evidence type="ECO:0000256" key="2">
    <source>
        <dbReference type="ARBA" id="ARBA00022617"/>
    </source>
</evidence>
<dbReference type="OrthoDB" id="141712at2"/>
<dbReference type="Gene3D" id="1.10.630.10">
    <property type="entry name" value="Cytochrome P450"/>
    <property type="match status" value="1"/>
</dbReference>
<dbReference type="PRINTS" id="PR00385">
    <property type="entry name" value="P450"/>
</dbReference>
<evidence type="ECO:0000256" key="4">
    <source>
        <dbReference type="ARBA" id="ARBA00023002"/>
    </source>
</evidence>
<keyword evidence="2 7" id="KW-0349">Heme</keyword>
<dbReference type="Pfam" id="PF00067">
    <property type="entry name" value="p450"/>
    <property type="match status" value="1"/>
</dbReference>
<evidence type="ECO:0000313" key="8">
    <source>
        <dbReference type="EMBL" id="SHF83695.1"/>
    </source>
</evidence>
<accession>A0A1M5EWS9</accession>
<dbReference type="GO" id="GO:0016705">
    <property type="term" value="F:oxidoreductase activity, acting on paired donors, with incorporation or reduction of molecular oxygen"/>
    <property type="evidence" value="ECO:0007669"/>
    <property type="project" value="InterPro"/>
</dbReference>
<dbReference type="PANTHER" id="PTHR46696">
    <property type="entry name" value="P450, PUTATIVE (EUROFUNG)-RELATED"/>
    <property type="match status" value="1"/>
</dbReference>
<dbReference type="InterPro" id="IPR017972">
    <property type="entry name" value="Cyt_P450_CS"/>
</dbReference>
<dbReference type="EMBL" id="FQVN01000005">
    <property type="protein sequence ID" value="SHF83695.1"/>
    <property type="molecule type" value="Genomic_DNA"/>
</dbReference>
<evidence type="ECO:0000256" key="6">
    <source>
        <dbReference type="ARBA" id="ARBA00023033"/>
    </source>
</evidence>
<dbReference type="InterPro" id="IPR001128">
    <property type="entry name" value="Cyt_P450"/>
</dbReference>
<organism evidence="8 9">
    <name type="scientific">Streptoalloteichus hindustanus</name>
    <dbReference type="NCBI Taxonomy" id="2017"/>
    <lineage>
        <taxon>Bacteria</taxon>
        <taxon>Bacillati</taxon>
        <taxon>Actinomycetota</taxon>
        <taxon>Actinomycetes</taxon>
        <taxon>Pseudonocardiales</taxon>
        <taxon>Pseudonocardiaceae</taxon>
        <taxon>Streptoalloteichus</taxon>
    </lineage>
</organism>
<gene>
    <name evidence="8" type="ORF">SAMN05444320_105174</name>
</gene>
<dbReference type="Proteomes" id="UP000184501">
    <property type="component" value="Unassembled WGS sequence"/>
</dbReference>
<keyword evidence="6 7" id="KW-0503">Monooxygenase</keyword>
<dbReference type="GO" id="GO:0005506">
    <property type="term" value="F:iron ion binding"/>
    <property type="evidence" value="ECO:0007669"/>
    <property type="project" value="InterPro"/>
</dbReference>
<evidence type="ECO:0000256" key="3">
    <source>
        <dbReference type="ARBA" id="ARBA00022723"/>
    </source>
</evidence>
<evidence type="ECO:0000256" key="1">
    <source>
        <dbReference type="ARBA" id="ARBA00010617"/>
    </source>
</evidence>
<comment type="similarity">
    <text evidence="1 7">Belongs to the cytochrome P450 family.</text>
</comment>
<dbReference type="STRING" id="2017.SAMN05444320_105174"/>
<keyword evidence="4 7" id="KW-0560">Oxidoreductase</keyword>
<dbReference type="InterPro" id="IPR036396">
    <property type="entry name" value="Cyt_P450_sf"/>
</dbReference>
<dbReference type="SUPFAM" id="SSF48264">
    <property type="entry name" value="Cytochrome P450"/>
    <property type="match status" value="1"/>
</dbReference>
<dbReference type="PRINTS" id="PR00359">
    <property type="entry name" value="BP450"/>
</dbReference>
<evidence type="ECO:0000256" key="5">
    <source>
        <dbReference type="ARBA" id="ARBA00023004"/>
    </source>
</evidence>
<dbReference type="AlphaFoldDB" id="A0A1M5EWS9"/>
<evidence type="ECO:0000313" key="9">
    <source>
        <dbReference type="Proteomes" id="UP000184501"/>
    </source>
</evidence>
<proteinExistence type="inferred from homology"/>
<dbReference type="PROSITE" id="PS00086">
    <property type="entry name" value="CYTOCHROME_P450"/>
    <property type="match status" value="1"/>
</dbReference>
<dbReference type="CDD" id="cd11031">
    <property type="entry name" value="Cyp158A-like"/>
    <property type="match status" value="1"/>
</dbReference>
<dbReference type="GO" id="GO:0004497">
    <property type="term" value="F:monooxygenase activity"/>
    <property type="evidence" value="ECO:0007669"/>
    <property type="project" value="UniProtKB-KW"/>
</dbReference>
<keyword evidence="5 7" id="KW-0408">Iron</keyword>
<dbReference type="RefSeq" id="WP_073484211.1">
    <property type="nucleotide sequence ID" value="NZ_FQVN01000005.1"/>
</dbReference>
<dbReference type="FunFam" id="1.10.630.10:FF:000018">
    <property type="entry name" value="Cytochrome P450 monooxygenase"/>
    <property type="match status" value="1"/>
</dbReference>
<keyword evidence="3 7" id="KW-0479">Metal-binding</keyword>
<dbReference type="InterPro" id="IPR002397">
    <property type="entry name" value="Cyt_P450_B"/>
</dbReference>
<dbReference type="PANTHER" id="PTHR46696:SF1">
    <property type="entry name" value="CYTOCHROME P450 YJIB-RELATED"/>
    <property type="match status" value="1"/>
</dbReference>
<keyword evidence="9" id="KW-1185">Reference proteome</keyword>
<sequence>MPSDLTGEPGPIPYPFDPTDRLGLHATYLAVQQGPGVVRIRMPKGELGWLVTRYDDARFVLGDARFGRLPPNTGDAPRVVDSDGVLTDGVLTQDAPNHARLRRLVTGAFTMRRAERLRPRIRELAESCFADLLRAGPPADLVDHFALPLPAAVICELLGVPAADRDRFRTLSDAVLSTSKLTAAEAAESLRQLRDYMAELVERHRRTPDADTDNVLSTLVQARDQGDRLSEAELVDMGVGILVAGYETTATQIPNFLLVLLEHPDRFRELRARPELVPAAVEELMRLIPFFGADFPRYPREDLELGGVLVRAGEPVLVAVGAANRDAARFPAPHEVRFDREQNHHMGFGHGVHHCLGASLARVELQEALRVLLAKLPPTTELAGDVGWKVDMLVRGPHTLPLTW</sequence>
<protein>
    <submittedName>
        <fullName evidence="8">Cytochrome P450</fullName>
    </submittedName>
</protein>
<name>A0A1M5EWS9_STRHI</name>
<evidence type="ECO:0000256" key="7">
    <source>
        <dbReference type="RuleBase" id="RU000461"/>
    </source>
</evidence>